<dbReference type="InterPro" id="IPR037151">
    <property type="entry name" value="AlkB-like_sf"/>
</dbReference>
<feature type="domain" description="Alpha-ketoglutarate-dependent dioxygenase AlkB-like" evidence="1">
    <location>
        <begin position="71"/>
        <end position="214"/>
    </location>
</feature>
<gene>
    <name evidence="2" type="ORF">Sylvanvirus4_3</name>
</gene>
<name>A0A3G5AKW3_9VIRU</name>
<sequence>MFQQFPLDVDMILSGNNESKTNLFEQLTASLQFEDIAPGRKGANLVAVTKEMNPSNVIIPLVRTTSIYTHSSQQMMPIHHKLMKYIQNVSIGESYSNDLKGLEFNHALIEIYQPTYRRMRFHSDQALDLADNSCIGIYSCYEEVGSVQHDARSFNKRKLKIKDKDSKESFEISLDHHSVVLFSTSTNKKYLHKIVLDNISSPLSNPSWLGITFRVSKTFVQFVDEIPYFYFTHIQNTQQIKGDLMRLRLVNEIEKKQFLKYKAIENGPTKNEEYNMEYQKIDYTLSPGDLKPLTDPKLE</sequence>
<dbReference type="GO" id="GO:0006307">
    <property type="term" value="P:DNA alkylation repair"/>
    <property type="evidence" value="ECO:0007669"/>
    <property type="project" value="InterPro"/>
</dbReference>
<dbReference type="Pfam" id="PF13532">
    <property type="entry name" value="2OG-FeII_Oxy_2"/>
    <property type="match status" value="1"/>
</dbReference>
<dbReference type="EMBL" id="MK072510">
    <property type="protein sequence ID" value="AYV86589.1"/>
    <property type="molecule type" value="Genomic_DNA"/>
</dbReference>
<evidence type="ECO:0000259" key="1">
    <source>
        <dbReference type="Pfam" id="PF13532"/>
    </source>
</evidence>
<evidence type="ECO:0000313" key="2">
    <source>
        <dbReference type="EMBL" id="AYV86589.1"/>
    </source>
</evidence>
<reference evidence="2" key="1">
    <citation type="submission" date="2018-10" db="EMBL/GenBank/DDBJ databases">
        <title>Hidden diversity of soil giant viruses.</title>
        <authorList>
            <person name="Schulz F."/>
            <person name="Alteio L."/>
            <person name="Goudeau D."/>
            <person name="Ryan E.M."/>
            <person name="Malmstrom R.R."/>
            <person name="Blanchard J."/>
            <person name="Woyke T."/>
        </authorList>
    </citation>
    <scope>NUCLEOTIDE SEQUENCE</scope>
    <source>
        <strain evidence="2">SYV1</strain>
    </source>
</reference>
<proteinExistence type="predicted"/>
<dbReference type="InterPro" id="IPR032854">
    <property type="entry name" value="ALKBH3"/>
</dbReference>
<dbReference type="SUPFAM" id="SSF51197">
    <property type="entry name" value="Clavaminate synthase-like"/>
    <property type="match status" value="1"/>
</dbReference>
<protein>
    <recommendedName>
        <fullName evidence="1">Alpha-ketoglutarate-dependent dioxygenase AlkB-like domain-containing protein</fullName>
    </recommendedName>
</protein>
<dbReference type="InterPro" id="IPR027450">
    <property type="entry name" value="AlkB-like"/>
</dbReference>
<dbReference type="GO" id="GO:0051213">
    <property type="term" value="F:dioxygenase activity"/>
    <property type="evidence" value="ECO:0007669"/>
    <property type="project" value="InterPro"/>
</dbReference>
<dbReference type="PANTHER" id="PTHR31212">
    <property type="entry name" value="ALPHA-KETOGLUTARATE-DEPENDENT DIOXYGENASE ALKB HOMOLOG 3"/>
    <property type="match status" value="1"/>
</dbReference>
<dbReference type="Gene3D" id="2.60.120.590">
    <property type="entry name" value="Alpha-ketoglutarate-dependent dioxygenase AlkB-like"/>
    <property type="match status" value="1"/>
</dbReference>
<dbReference type="PANTHER" id="PTHR31212:SF4">
    <property type="entry name" value="ALPHA-KETOGLUTARATE-DEPENDENT DIOXYGENASE ALKB HOMOLOG 3"/>
    <property type="match status" value="1"/>
</dbReference>
<organism evidence="2">
    <name type="scientific">Sylvanvirus sp</name>
    <dbReference type="NCBI Taxonomy" id="2487774"/>
    <lineage>
        <taxon>Viruses</taxon>
    </lineage>
</organism>
<accession>A0A3G5AKW3</accession>